<dbReference type="InterPro" id="IPR003690">
    <property type="entry name" value="MTERF"/>
</dbReference>
<sequence>MVDCVEVGETRFYAAEDHPKHKARTKPVRRQAKPVYCVGRPSESIEHERSPCKDARFTERVGNNQNEILRFLKSKGFDDENIERMSKRCKYLECIERERACEVWDYMRTIGIPERKMLHLISKCPKILTLSLNEKLVPLVQCLSTLGTKSDEVATAITKFPHILFHSVEEKLCPLLALFQTIGISEKQMGKLILVNPRLISYSIDTKYAEMLDFLASLGLKRKGAINKILLKNSSIMGYSVVNRLRPTAEFLKSVGLNELDIQRVVVGFPEILCRDAEKILKPNLEFLQQSGFNNEQIRLLVTGYPPILIKSTRNSLQPRIKFLVEEMGRELGEVADYPEFFRHGLKRSLEFRHRLLRLNKIDCSLFEMLECKHKKFLAKFGLIEGRGLVVSNRPAFYSRAGRGLVSTRLRLETSYPPLLPINPVASTSSPFSSL</sequence>
<keyword evidence="2" id="KW-0804">Transcription</keyword>
<evidence type="ECO:0000313" key="5">
    <source>
        <dbReference type="Proteomes" id="UP001418222"/>
    </source>
</evidence>
<keyword evidence="2" id="KW-0806">Transcription termination</keyword>
<dbReference type="Pfam" id="PF02536">
    <property type="entry name" value="mTERF"/>
    <property type="match status" value="2"/>
</dbReference>
<protein>
    <submittedName>
        <fullName evidence="4">Uncharacterized protein</fullName>
    </submittedName>
</protein>
<gene>
    <name evidence="4" type="ORF">KSP39_PZI023051</name>
</gene>
<evidence type="ECO:0000256" key="2">
    <source>
        <dbReference type="ARBA" id="ARBA00022472"/>
    </source>
</evidence>
<dbReference type="Gene3D" id="1.25.70.10">
    <property type="entry name" value="Transcription termination factor 3, mitochondrial"/>
    <property type="match status" value="1"/>
</dbReference>
<evidence type="ECO:0000313" key="4">
    <source>
        <dbReference type="EMBL" id="KAK8916830.1"/>
    </source>
</evidence>
<evidence type="ECO:0000256" key="3">
    <source>
        <dbReference type="ARBA" id="ARBA00022946"/>
    </source>
</evidence>
<dbReference type="GO" id="GO:0006353">
    <property type="term" value="P:DNA-templated transcription termination"/>
    <property type="evidence" value="ECO:0007669"/>
    <property type="project" value="UniProtKB-KW"/>
</dbReference>
<comment type="caution">
    <text evidence="4">The sequence shown here is derived from an EMBL/GenBank/DDBJ whole genome shotgun (WGS) entry which is preliminary data.</text>
</comment>
<dbReference type="PANTHER" id="PTHR13068:SF151">
    <property type="entry name" value="TRANSCRIPTION TERMINATION FACTOR MTERF9, CHLOROPLASTIC"/>
    <property type="match status" value="1"/>
</dbReference>
<dbReference type="SMART" id="SM00733">
    <property type="entry name" value="Mterf"/>
    <property type="match status" value="7"/>
</dbReference>
<evidence type="ECO:0000256" key="1">
    <source>
        <dbReference type="ARBA" id="ARBA00007692"/>
    </source>
</evidence>
<dbReference type="EMBL" id="JBBWWQ010000020">
    <property type="protein sequence ID" value="KAK8916830.1"/>
    <property type="molecule type" value="Genomic_DNA"/>
</dbReference>
<dbReference type="Proteomes" id="UP001418222">
    <property type="component" value="Unassembled WGS sequence"/>
</dbReference>
<name>A0AAP0FV63_9ASPA</name>
<keyword evidence="2" id="KW-0805">Transcription regulation</keyword>
<dbReference type="GO" id="GO:0003676">
    <property type="term" value="F:nucleic acid binding"/>
    <property type="evidence" value="ECO:0007669"/>
    <property type="project" value="InterPro"/>
</dbReference>
<accession>A0AAP0FV63</accession>
<keyword evidence="3" id="KW-0809">Transit peptide</keyword>
<keyword evidence="5" id="KW-1185">Reference proteome</keyword>
<dbReference type="InterPro" id="IPR038538">
    <property type="entry name" value="MTERF_sf"/>
</dbReference>
<dbReference type="AlphaFoldDB" id="A0AAP0FV63"/>
<comment type="similarity">
    <text evidence="1">Belongs to the mTERF family.</text>
</comment>
<proteinExistence type="inferred from homology"/>
<reference evidence="4 5" key="1">
    <citation type="journal article" date="2022" name="Nat. Plants">
        <title>Genomes of leafy and leafless Platanthera orchids illuminate the evolution of mycoheterotrophy.</title>
        <authorList>
            <person name="Li M.H."/>
            <person name="Liu K.W."/>
            <person name="Li Z."/>
            <person name="Lu H.C."/>
            <person name="Ye Q.L."/>
            <person name="Zhang D."/>
            <person name="Wang J.Y."/>
            <person name="Li Y.F."/>
            <person name="Zhong Z.M."/>
            <person name="Liu X."/>
            <person name="Yu X."/>
            <person name="Liu D.K."/>
            <person name="Tu X.D."/>
            <person name="Liu B."/>
            <person name="Hao Y."/>
            <person name="Liao X.Y."/>
            <person name="Jiang Y.T."/>
            <person name="Sun W.H."/>
            <person name="Chen J."/>
            <person name="Chen Y.Q."/>
            <person name="Ai Y."/>
            <person name="Zhai J.W."/>
            <person name="Wu S.S."/>
            <person name="Zhou Z."/>
            <person name="Hsiao Y.Y."/>
            <person name="Wu W.L."/>
            <person name="Chen Y.Y."/>
            <person name="Lin Y.F."/>
            <person name="Hsu J.L."/>
            <person name="Li C.Y."/>
            <person name="Wang Z.W."/>
            <person name="Zhao X."/>
            <person name="Zhong W.Y."/>
            <person name="Ma X.K."/>
            <person name="Ma L."/>
            <person name="Huang J."/>
            <person name="Chen G.Z."/>
            <person name="Huang M.Z."/>
            <person name="Huang L."/>
            <person name="Peng D.H."/>
            <person name="Luo Y.B."/>
            <person name="Zou S.Q."/>
            <person name="Chen S.P."/>
            <person name="Lan S."/>
            <person name="Tsai W.C."/>
            <person name="Van de Peer Y."/>
            <person name="Liu Z.J."/>
        </authorList>
    </citation>
    <scope>NUCLEOTIDE SEQUENCE [LARGE SCALE GENOMIC DNA]</scope>
    <source>
        <strain evidence="4">Lor287</strain>
    </source>
</reference>
<dbReference type="PANTHER" id="PTHR13068">
    <property type="entry name" value="CGI-12 PROTEIN-RELATED"/>
    <property type="match status" value="1"/>
</dbReference>
<organism evidence="4 5">
    <name type="scientific">Platanthera zijinensis</name>
    <dbReference type="NCBI Taxonomy" id="2320716"/>
    <lineage>
        <taxon>Eukaryota</taxon>
        <taxon>Viridiplantae</taxon>
        <taxon>Streptophyta</taxon>
        <taxon>Embryophyta</taxon>
        <taxon>Tracheophyta</taxon>
        <taxon>Spermatophyta</taxon>
        <taxon>Magnoliopsida</taxon>
        <taxon>Liliopsida</taxon>
        <taxon>Asparagales</taxon>
        <taxon>Orchidaceae</taxon>
        <taxon>Orchidoideae</taxon>
        <taxon>Orchideae</taxon>
        <taxon>Orchidinae</taxon>
        <taxon>Platanthera</taxon>
    </lineage>
</organism>